<reference evidence="3 4" key="1">
    <citation type="submission" date="2020-08" db="EMBL/GenBank/DDBJ databases">
        <title>Bridging the membrane lipid divide: bacteria of the FCB group superphylum have the potential to synthesize archaeal ether lipids.</title>
        <authorList>
            <person name="Villanueva L."/>
            <person name="Von Meijenfeldt F.A.B."/>
            <person name="Westbye A.B."/>
            <person name="Yadav S."/>
            <person name="Hopmans E.C."/>
            <person name="Dutilh B.E."/>
            <person name="Sinninghe Damste J.S."/>
        </authorList>
    </citation>
    <scope>NUCLEOTIDE SEQUENCE [LARGE SCALE GENOMIC DNA]</scope>
    <source>
        <strain evidence="3">NIOZ-UU82</strain>
    </source>
</reference>
<sequence length="226" mass="25946">MKYLKTIILTSCLAFILFNPQAAKCKDASHLFNLSLNEIMAGIENRYTAKGFSANFSQESTIKAMDITDTASGNLFVKAPGMMRWEYEKPDRQLIITDGKRLWVYRQDDNQVMVGRSPYFFGNGKGSGFLSDMKIIREKFNIALDDKSTGKYYVLKLIPKEKTFDISLIYLSISINTFDIVQIVTYNSYNDETKIYLKNIEFKKHIDDSMFHFEIPEGADILQLDG</sequence>
<name>A0A8J6N640_9BACT</name>
<feature type="signal peptide" evidence="2">
    <location>
        <begin position="1"/>
        <end position="22"/>
    </location>
</feature>
<dbReference type="SUPFAM" id="SSF89392">
    <property type="entry name" value="Prokaryotic lipoproteins and lipoprotein localization factors"/>
    <property type="match status" value="1"/>
</dbReference>
<comment type="caution">
    <text evidence="3">The sequence shown here is derived from an EMBL/GenBank/DDBJ whole genome shotgun (WGS) entry which is preliminary data.</text>
</comment>
<proteinExistence type="predicted"/>
<dbReference type="InterPro" id="IPR029046">
    <property type="entry name" value="LolA/LolB/LppX"/>
</dbReference>
<dbReference type="EMBL" id="JACNLL010000037">
    <property type="protein sequence ID" value="MBC8199177.1"/>
    <property type="molecule type" value="Genomic_DNA"/>
</dbReference>
<evidence type="ECO:0000256" key="2">
    <source>
        <dbReference type="SAM" id="SignalP"/>
    </source>
</evidence>
<dbReference type="Proteomes" id="UP000603545">
    <property type="component" value="Unassembled WGS sequence"/>
</dbReference>
<evidence type="ECO:0000256" key="1">
    <source>
        <dbReference type="ARBA" id="ARBA00022729"/>
    </source>
</evidence>
<accession>A0A8J6N640</accession>
<organism evidence="3 4">
    <name type="scientific">Candidatus Desulfaltia bathyphila</name>
    <dbReference type="NCBI Taxonomy" id="2841697"/>
    <lineage>
        <taxon>Bacteria</taxon>
        <taxon>Pseudomonadati</taxon>
        <taxon>Thermodesulfobacteriota</taxon>
        <taxon>Desulfobacteria</taxon>
        <taxon>Desulfobacterales</taxon>
        <taxon>Desulfobacterales incertae sedis</taxon>
        <taxon>Candidatus Desulfaltia</taxon>
    </lineage>
</organism>
<evidence type="ECO:0000313" key="4">
    <source>
        <dbReference type="Proteomes" id="UP000603545"/>
    </source>
</evidence>
<feature type="chain" id="PRO_5035296416" evidence="2">
    <location>
        <begin position="23"/>
        <end position="226"/>
    </location>
</feature>
<dbReference type="InterPro" id="IPR004564">
    <property type="entry name" value="OM_lipoprot_carrier_LolA-like"/>
</dbReference>
<evidence type="ECO:0000313" key="3">
    <source>
        <dbReference type="EMBL" id="MBC8199177.1"/>
    </source>
</evidence>
<keyword evidence="3" id="KW-0449">Lipoprotein</keyword>
<dbReference type="AlphaFoldDB" id="A0A8J6N640"/>
<dbReference type="PANTHER" id="PTHR35869">
    <property type="entry name" value="OUTER-MEMBRANE LIPOPROTEIN CARRIER PROTEIN"/>
    <property type="match status" value="1"/>
</dbReference>
<dbReference type="CDD" id="cd16325">
    <property type="entry name" value="LolA"/>
    <property type="match status" value="1"/>
</dbReference>
<dbReference type="PANTHER" id="PTHR35869:SF1">
    <property type="entry name" value="OUTER-MEMBRANE LIPOPROTEIN CARRIER PROTEIN"/>
    <property type="match status" value="1"/>
</dbReference>
<dbReference type="Pfam" id="PF03548">
    <property type="entry name" value="LolA"/>
    <property type="match status" value="1"/>
</dbReference>
<keyword evidence="1 2" id="KW-0732">Signal</keyword>
<gene>
    <name evidence="3" type="ORF">H8E80_03905</name>
</gene>
<dbReference type="Gene3D" id="2.50.20.10">
    <property type="entry name" value="Lipoprotein localisation LolA/LolB/LppX"/>
    <property type="match status" value="1"/>
</dbReference>
<protein>
    <submittedName>
        <fullName evidence="3">Outer membrane lipoprotein carrier protein LolA</fullName>
    </submittedName>
</protein>